<evidence type="ECO:0000313" key="3">
    <source>
        <dbReference type="EMBL" id="SMO48513.1"/>
    </source>
</evidence>
<dbReference type="AlphaFoldDB" id="A0A521BN08"/>
<evidence type="ECO:0000256" key="1">
    <source>
        <dbReference type="ARBA" id="ARBA00023015"/>
    </source>
</evidence>
<dbReference type="PROSITE" id="PS00041">
    <property type="entry name" value="HTH_ARAC_FAMILY_1"/>
    <property type="match status" value="1"/>
</dbReference>
<keyword evidence="4" id="KW-1185">Reference proteome</keyword>
<dbReference type="RefSeq" id="WP_142453402.1">
    <property type="nucleotide sequence ID" value="NZ_FXTP01000002.1"/>
</dbReference>
<dbReference type="Gene3D" id="1.10.10.60">
    <property type="entry name" value="Homeodomain-like"/>
    <property type="match status" value="1"/>
</dbReference>
<keyword evidence="3" id="KW-0238">DNA-binding</keyword>
<evidence type="ECO:0000256" key="2">
    <source>
        <dbReference type="ARBA" id="ARBA00023163"/>
    </source>
</evidence>
<dbReference type="GO" id="GO:0043565">
    <property type="term" value="F:sequence-specific DNA binding"/>
    <property type="evidence" value="ECO:0007669"/>
    <property type="project" value="InterPro"/>
</dbReference>
<dbReference type="Proteomes" id="UP000317557">
    <property type="component" value="Unassembled WGS sequence"/>
</dbReference>
<dbReference type="GO" id="GO:0003700">
    <property type="term" value="F:DNA-binding transcription factor activity"/>
    <property type="evidence" value="ECO:0007669"/>
    <property type="project" value="InterPro"/>
</dbReference>
<keyword evidence="1" id="KW-0805">Transcription regulation</keyword>
<dbReference type="InterPro" id="IPR018062">
    <property type="entry name" value="HTH_AraC-typ_CS"/>
</dbReference>
<proteinExistence type="predicted"/>
<sequence>MSNQANEEIKVAVTTFNENVSNIHTVEEWANQLEYNSAKSFSRRIKIHFCKPAIKVMTELRIKRIIEIMHRSPEESFFGVARMVGLKDEKSLYDYVKYHTDLSPTALKKKITLEKLRSEITEYNLGVKIPSGFSE</sequence>
<gene>
    <name evidence="3" type="ORF">SAMN06265219_102412</name>
</gene>
<accession>A0A521BN08</accession>
<protein>
    <submittedName>
        <fullName evidence="3">AraC-type DNA-binding protein</fullName>
    </submittedName>
</protein>
<name>A0A521BN08_9BACT</name>
<organism evidence="3 4">
    <name type="scientific">Gracilimonas mengyeensis</name>
    <dbReference type="NCBI Taxonomy" id="1302730"/>
    <lineage>
        <taxon>Bacteria</taxon>
        <taxon>Pseudomonadati</taxon>
        <taxon>Balneolota</taxon>
        <taxon>Balneolia</taxon>
        <taxon>Balneolales</taxon>
        <taxon>Balneolaceae</taxon>
        <taxon>Gracilimonas</taxon>
    </lineage>
</organism>
<evidence type="ECO:0000313" key="4">
    <source>
        <dbReference type="Proteomes" id="UP000317557"/>
    </source>
</evidence>
<keyword evidence="2" id="KW-0804">Transcription</keyword>
<dbReference type="EMBL" id="FXTP01000002">
    <property type="protein sequence ID" value="SMO48513.1"/>
    <property type="molecule type" value="Genomic_DNA"/>
</dbReference>
<reference evidence="3 4" key="1">
    <citation type="submission" date="2017-05" db="EMBL/GenBank/DDBJ databases">
        <authorList>
            <person name="Varghese N."/>
            <person name="Submissions S."/>
        </authorList>
    </citation>
    <scope>NUCLEOTIDE SEQUENCE [LARGE SCALE GENOMIC DNA]</scope>
    <source>
        <strain evidence="3 4">DSM 21985</strain>
    </source>
</reference>